<name>A0A6J5MMC1_9CAUD</name>
<dbReference type="EMBL" id="LR796338">
    <property type="protein sequence ID" value="CAB4137371.1"/>
    <property type="molecule type" value="Genomic_DNA"/>
</dbReference>
<reference evidence="2" key="1">
    <citation type="submission" date="2020-04" db="EMBL/GenBank/DDBJ databases">
        <authorList>
            <person name="Chiriac C."/>
            <person name="Salcher M."/>
            <person name="Ghai R."/>
            <person name="Kavagutti S V."/>
        </authorList>
    </citation>
    <scope>NUCLEOTIDE SEQUENCE</scope>
</reference>
<dbReference type="EMBL" id="LR796481">
    <property type="protein sequence ID" value="CAB4147472.1"/>
    <property type="molecule type" value="Genomic_DNA"/>
</dbReference>
<gene>
    <name evidence="1" type="ORF">UFOVP325_34</name>
    <name evidence="2" type="ORF">UFOVP430_29</name>
</gene>
<evidence type="ECO:0000313" key="1">
    <source>
        <dbReference type="EMBL" id="CAB4137371.1"/>
    </source>
</evidence>
<sequence length="69" mass="8130">MPKYTFNFQENFKWGVSFEADNLEHAIALMKEAEATEGIQNLPEMEQFFKSGDEDWDYETLAEEDTEEN</sequence>
<organism evidence="2">
    <name type="scientific">uncultured Caudovirales phage</name>
    <dbReference type="NCBI Taxonomy" id="2100421"/>
    <lineage>
        <taxon>Viruses</taxon>
        <taxon>Duplodnaviria</taxon>
        <taxon>Heunggongvirae</taxon>
        <taxon>Uroviricota</taxon>
        <taxon>Caudoviricetes</taxon>
        <taxon>Peduoviridae</taxon>
        <taxon>Maltschvirus</taxon>
        <taxon>Maltschvirus maltsch</taxon>
    </lineage>
</organism>
<protein>
    <submittedName>
        <fullName evidence="2">Uncharacterized protein</fullName>
    </submittedName>
</protein>
<proteinExistence type="predicted"/>
<evidence type="ECO:0000313" key="2">
    <source>
        <dbReference type="EMBL" id="CAB4147472.1"/>
    </source>
</evidence>
<accession>A0A6J5MMC1</accession>